<dbReference type="Gene3D" id="1.20.120.1750">
    <property type="match status" value="1"/>
</dbReference>
<keyword evidence="3" id="KW-0677">Repeat</keyword>
<keyword evidence="10" id="KW-1185">Reference proteome</keyword>
<keyword evidence="1" id="KW-0808">Transferase</keyword>
<keyword evidence="6" id="KW-0862">Zinc</keyword>
<reference evidence="9" key="1">
    <citation type="submission" date="2023-04" db="EMBL/GenBank/DDBJ databases">
        <title>Black Yeasts Isolated from many extreme environments.</title>
        <authorList>
            <person name="Coleine C."/>
            <person name="Stajich J.E."/>
            <person name="Selbmann L."/>
        </authorList>
    </citation>
    <scope>NUCLEOTIDE SEQUENCE</scope>
    <source>
        <strain evidence="9">CCFEE 5312</strain>
    </source>
</reference>
<sequence length="605" mass="68737">MATSFFWGGRSQRSTKSRRSHHSSRDPDRPKVRGEEAEADEQKPAKPDADEVRKKRLAYYSASPLERRRIVSTAAMRAKSMSSGSSKARGDAPSVKSERRKHTTSSTSPLSKATKEVTEERDRTADYVYGIRSSPLLEPIDEEAVRDDYKPRRSDRSSKYSSSSRRRSTATSLDEEVTPDDSISQIGSRSTTERRRSQAYTRPSLKRSSTTSVRLDRIAEESNNRRSSTSSKGPTQQESTLMDRVSRRHSTTSIPQTPRLVECLTCGSDDIPSIQSAKLACGHRMCHECLQRIFELSVKDPAHMPPRCCTDQHIPLDHVDKIFDTKFKTTWNRKYQEYHTKNRLYCPTPKCGHWIKPSHIHTSKGRKSATCPRCKIEAKKEGWQRCYSCKAMVERREGCNHMTCRCMAEFCIVCGSKWKSCECPWFNYSSMPNADRLNDMMIPEPIQVHVRRAFQAAGDAIPPPLPRARNRNGPLPEVTYQREMDERREQERQDAELARRLQLASLVEPLDGFRPRRRGDEEVRGLGNAARHFMNDDFVQNAANVVMNAFGDANLGRRGDRASGRRTRGRPAEQNEGEFGLANNFLGDESVLGAVPAARMSRDSR</sequence>
<feature type="domain" description="RING-type" evidence="8">
    <location>
        <begin position="259"/>
        <end position="432"/>
    </location>
</feature>
<keyword evidence="2" id="KW-0479">Metal-binding</keyword>
<feature type="compositionally biased region" description="Basic and acidic residues" evidence="7">
    <location>
        <begin position="214"/>
        <end position="224"/>
    </location>
</feature>
<dbReference type="CDD" id="cd22584">
    <property type="entry name" value="Rcat_RBR_unk"/>
    <property type="match status" value="1"/>
</dbReference>
<keyword evidence="4" id="KW-0863">Zinc-finger</keyword>
<proteinExistence type="predicted"/>
<dbReference type="Proteomes" id="UP001271007">
    <property type="component" value="Unassembled WGS sequence"/>
</dbReference>
<evidence type="ECO:0000256" key="3">
    <source>
        <dbReference type="ARBA" id="ARBA00022737"/>
    </source>
</evidence>
<feature type="compositionally biased region" description="Basic and acidic residues" evidence="7">
    <location>
        <begin position="23"/>
        <end position="53"/>
    </location>
</feature>
<dbReference type="EMBL" id="JAWDJX010000040">
    <property type="protein sequence ID" value="KAK3049424.1"/>
    <property type="molecule type" value="Genomic_DNA"/>
</dbReference>
<feature type="compositionally biased region" description="Basic residues" evidence="7">
    <location>
        <begin position="13"/>
        <end position="22"/>
    </location>
</feature>
<dbReference type="SUPFAM" id="SSF57850">
    <property type="entry name" value="RING/U-box"/>
    <property type="match status" value="2"/>
</dbReference>
<feature type="compositionally biased region" description="Polar residues" evidence="7">
    <location>
        <begin position="198"/>
        <end position="213"/>
    </location>
</feature>
<dbReference type="InterPro" id="IPR031127">
    <property type="entry name" value="E3_UB_ligase_RBR"/>
</dbReference>
<dbReference type="InterPro" id="IPR044066">
    <property type="entry name" value="TRIAD_supradom"/>
</dbReference>
<feature type="region of interest" description="Disordered" evidence="7">
    <location>
        <begin position="1"/>
        <end position="128"/>
    </location>
</feature>
<evidence type="ECO:0000256" key="7">
    <source>
        <dbReference type="SAM" id="MobiDB-lite"/>
    </source>
</evidence>
<feature type="compositionally biased region" description="Polar residues" evidence="7">
    <location>
        <begin position="181"/>
        <end position="190"/>
    </location>
</feature>
<dbReference type="InterPro" id="IPR017907">
    <property type="entry name" value="Znf_RING_CS"/>
</dbReference>
<evidence type="ECO:0000313" key="9">
    <source>
        <dbReference type="EMBL" id="KAK3049424.1"/>
    </source>
</evidence>
<name>A0AAJ0D9A0_9PEZI</name>
<evidence type="ECO:0000256" key="2">
    <source>
        <dbReference type="ARBA" id="ARBA00022723"/>
    </source>
</evidence>
<dbReference type="GO" id="GO:0004842">
    <property type="term" value="F:ubiquitin-protein transferase activity"/>
    <property type="evidence" value="ECO:0007669"/>
    <property type="project" value="InterPro"/>
</dbReference>
<dbReference type="GO" id="GO:0016567">
    <property type="term" value="P:protein ubiquitination"/>
    <property type="evidence" value="ECO:0007669"/>
    <property type="project" value="InterPro"/>
</dbReference>
<evidence type="ECO:0000256" key="4">
    <source>
        <dbReference type="ARBA" id="ARBA00022771"/>
    </source>
</evidence>
<evidence type="ECO:0000313" key="10">
    <source>
        <dbReference type="Proteomes" id="UP001271007"/>
    </source>
</evidence>
<dbReference type="GO" id="GO:0008270">
    <property type="term" value="F:zinc ion binding"/>
    <property type="evidence" value="ECO:0007669"/>
    <property type="project" value="UniProtKB-KW"/>
</dbReference>
<feature type="region of interest" description="Disordered" evidence="7">
    <location>
        <begin position="555"/>
        <end position="575"/>
    </location>
</feature>
<keyword evidence="5" id="KW-0833">Ubl conjugation pathway</keyword>
<feature type="compositionally biased region" description="Basic and acidic residues" evidence="7">
    <location>
        <begin position="113"/>
        <end position="125"/>
    </location>
</feature>
<feature type="region of interest" description="Disordered" evidence="7">
    <location>
        <begin position="142"/>
        <end position="253"/>
    </location>
</feature>
<protein>
    <recommendedName>
        <fullName evidence="8">RING-type domain-containing protein</fullName>
    </recommendedName>
</protein>
<evidence type="ECO:0000256" key="1">
    <source>
        <dbReference type="ARBA" id="ARBA00022679"/>
    </source>
</evidence>
<organism evidence="9 10">
    <name type="scientific">Extremus antarcticus</name>
    <dbReference type="NCBI Taxonomy" id="702011"/>
    <lineage>
        <taxon>Eukaryota</taxon>
        <taxon>Fungi</taxon>
        <taxon>Dikarya</taxon>
        <taxon>Ascomycota</taxon>
        <taxon>Pezizomycotina</taxon>
        <taxon>Dothideomycetes</taxon>
        <taxon>Dothideomycetidae</taxon>
        <taxon>Mycosphaerellales</taxon>
        <taxon>Extremaceae</taxon>
        <taxon>Extremus</taxon>
    </lineage>
</organism>
<accession>A0AAJ0D9A0</accession>
<evidence type="ECO:0000259" key="8">
    <source>
        <dbReference type="PROSITE" id="PS51873"/>
    </source>
</evidence>
<dbReference type="AlphaFoldDB" id="A0AAJ0D9A0"/>
<dbReference type="PROSITE" id="PS00518">
    <property type="entry name" value="ZF_RING_1"/>
    <property type="match status" value="1"/>
</dbReference>
<dbReference type="PANTHER" id="PTHR11685">
    <property type="entry name" value="RBR FAMILY RING FINGER AND IBR DOMAIN-CONTAINING"/>
    <property type="match status" value="1"/>
</dbReference>
<comment type="caution">
    <text evidence="9">The sequence shown here is derived from an EMBL/GenBank/DDBJ whole genome shotgun (WGS) entry which is preliminary data.</text>
</comment>
<dbReference type="CDD" id="cd20335">
    <property type="entry name" value="BRcat_RBR"/>
    <property type="match status" value="1"/>
</dbReference>
<evidence type="ECO:0000256" key="5">
    <source>
        <dbReference type="ARBA" id="ARBA00022786"/>
    </source>
</evidence>
<evidence type="ECO:0000256" key="6">
    <source>
        <dbReference type="ARBA" id="ARBA00022833"/>
    </source>
</evidence>
<feature type="compositionally biased region" description="Basic and acidic residues" evidence="7">
    <location>
        <begin position="146"/>
        <end position="158"/>
    </location>
</feature>
<gene>
    <name evidence="9" type="ORF">LTR09_009343</name>
</gene>
<dbReference type="PROSITE" id="PS51873">
    <property type="entry name" value="TRIAD"/>
    <property type="match status" value="1"/>
</dbReference>